<dbReference type="InterPro" id="IPR012337">
    <property type="entry name" value="RNaseH-like_sf"/>
</dbReference>
<evidence type="ECO:0000259" key="4">
    <source>
        <dbReference type="SMART" id="SM00479"/>
    </source>
</evidence>
<keyword evidence="1" id="KW-0540">Nuclease</keyword>
<dbReference type="GO" id="GO:0008408">
    <property type="term" value="F:3'-5' exonuclease activity"/>
    <property type="evidence" value="ECO:0007669"/>
    <property type="project" value="TreeGrafter"/>
</dbReference>
<dbReference type="Gene3D" id="3.30.420.10">
    <property type="entry name" value="Ribonuclease H-like superfamily/Ribonuclease H"/>
    <property type="match status" value="1"/>
</dbReference>
<evidence type="ECO:0000313" key="5">
    <source>
        <dbReference type="EMBL" id="SFV54624.1"/>
    </source>
</evidence>
<dbReference type="InterPro" id="IPR036397">
    <property type="entry name" value="RNaseH_sf"/>
</dbReference>
<dbReference type="EMBL" id="FPHC01000034">
    <property type="protein sequence ID" value="SFV54624.1"/>
    <property type="molecule type" value="Genomic_DNA"/>
</dbReference>
<feature type="domain" description="Exonuclease" evidence="4">
    <location>
        <begin position="3"/>
        <end position="188"/>
    </location>
</feature>
<dbReference type="SUPFAM" id="SSF53098">
    <property type="entry name" value="Ribonuclease H-like"/>
    <property type="match status" value="1"/>
</dbReference>
<dbReference type="SMART" id="SM00479">
    <property type="entry name" value="EXOIII"/>
    <property type="match status" value="1"/>
</dbReference>
<organism evidence="5">
    <name type="scientific">hydrothermal vent metagenome</name>
    <dbReference type="NCBI Taxonomy" id="652676"/>
    <lineage>
        <taxon>unclassified sequences</taxon>
        <taxon>metagenomes</taxon>
        <taxon>ecological metagenomes</taxon>
    </lineage>
</organism>
<keyword evidence="3 5" id="KW-0269">Exonuclease</keyword>
<evidence type="ECO:0000256" key="3">
    <source>
        <dbReference type="ARBA" id="ARBA00022839"/>
    </source>
</evidence>
<dbReference type="Pfam" id="PF00929">
    <property type="entry name" value="RNase_T"/>
    <property type="match status" value="1"/>
</dbReference>
<dbReference type="PANTHER" id="PTHR30231:SF4">
    <property type="entry name" value="PROTEIN NEN2"/>
    <property type="match status" value="1"/>
</dbReference>
<gene>
    <name evidence="5" type="ORF">MNB_SV-6-1706</name>
</gene>
<name>A0A1W1BM52_9ZZZZ</name>
<evidence type="ECO:0000256" key="2">
    <source>
        <dbReference type="ARBA" id="ARBA00022801"/>
    </source>
</evidence>
<proteinExistence type="predicted"/>
<dbReference type="PANTHER" id="PTHR30231">
    <property type="entry name" value="DNA POLYMERASE III SUBUNIT EPSILON"/>
    <property type="match status" value="1"/>
</dbReference>
<accession>A0A1W1BM52</accession>
<dbReference type="CDD" id="cd06127">
    <property type="entry name" value="DEDDh"/>
    <property type="match status" value="1"/>
</dbReference>
<reference evidence="5" key="1">
    <citation type="submission" date="2016-10" db="EMBL/GenBank/DDBJ databases">
        <authorList>
            <person name="de Groot N.N."/>
        </authorList>
    </citation>
    <scope>NUCLEOTIDE SEQUENCE</scope>
</reference>
<evidence type="ECO:0000256" key="1">
    <source>
        <dbReference type="ARBA" id="ARBA00022722"/>
    </source>
</evidence>
<protein>
    <submittedName>
        <fullName evidence="5">Exonuclease</fullName>
    </submittedName>
</protein>
<dbReference type="InterPro" id="IPR013520">
    <property type="entry name" value="Ribonucl_H"/>
</dbReference>
<keyword evidence="2" id="KW-0378">Hydrolase</keyword>
<dbReference type="InterPro" id="IPR046768">
    <property type="entry name" value="ExoX-like_C"/>
</dbReference>
<dbReference type="AlphaFoldDB" id="A0A1W1BM52"/>
<dbReference type="Pfam" id="PF20600">
    <property type="entry name" value="ExoX-like_C"/>
    <property type="match status" value="1"/>
</dbReference>
<dbReference type="GO" id="GO:0003676">
    <property type="term" value="F:nucleic acid binding"/>
    <property type="evidence" value="ECO:0007669"/>
    <property type="project" value="InterPro"/>
</dbReference>
<sequence>MSKTIIFDTETTGIQSDDRIIQIGAISIDSKDRDYRKVFDELCSTTKPISIDAMATHGIRDIELEGKPPFVETEFYKYLLQNNQKENYLIAHNIEFDLGMLEREGFKNSMQLIDTLQCIKHLYEIDDEINGYRVPNHKLQTFRYMLFTKDDEESEAHKYGVEIKAHDAIGDVVILKLLLREIYREIMSRYNLKEYEAIMQKMVELTKQPVEVKVINFGKHSGKTISQIEQIDSGWIDWLYREQKKQKDNSDPKFQKDLFYTLEKIVDSRNR</sequence>